<feature type="transmembrane region" description="Helical" evidence="1">
    <location>
        <begin position="12"/>
        <end position="30"/>
    </location>
</feature>
<feature type="transmembrane region" description="Helical" evidence="1">
    <location>
        <begin position="116"/>
        <end position="135"/>
    </location>
</feature>
<dbReference type="SUPFAM" id="SSF103473">
    <property type="entry name" value="MFS general substrate transporter"/>
    <property type="match status" value="1"/>
</dbReference>
<feature type="transmembrane region" description="Helical" evidence="1">
    <location>
        <begin position="76"/>
        <end position="96"/>
    </location>
</feature>
<keyword evidence="2" id="KW-0762">Sugar transport</keyword>
<proteinExistence type="predicted"/>
<feature type="transmembrane region" description="Helical" evidence="1">
    <location>
        <begin position="36"/>
        <end position="55"/>
    </location>
</feature>
<gene>
    <name evidence="2" type="ORF">XTGNCPPB3709_0407</name>
</gene>
<feature type="transmembrane region" description="Helical" evidence="1">
    <location>
        <begin position="147"/>
        <end position="167"/>
    </location>
</feature>
<sequence>MHILGTAYLGAHFGKCLMWHASVVLFAFFLTETCHLTPAATGVLLASTLALNGVLDLLLGRWQHARLGSAMDAARFQAVGAAIAAAFFALFCASSLVPEGIRPAWALTTLIGFRCVYPLADVAQNALIVLGSNTLTEHEEITVRRIFFSALAHVTVCLGVAPLLLHLSKHSGAEFALAGIVIALIVLVSAMRLGRCRAEASATLPPSWPDRRSNAAPELRLRFSSIIVLTVVVGFLVAGFRKLEPYISAYAQAPGTAVNLSAAVALGVLLVQPLWRVLLRSLGERGVFAVAGGALLCAGVLLHNLAGGGTYVTYAAGLLSGIGFSGVGTALWLGAAAKTSKRTATMDYGALTCASKTAQAAGTLAVCLFLEQSDYRSALAVPDSTAALLIPAIPLTVGLLCAAASIPRLRGQQIAEQQRSRPYWRRRLRRQAGST</sequence>
<dbReference type="Pfam" id="PF13347">
    <property type="entry name" value="MFS_2"/>
    <property type="match status" value="1"/>
</dbReference>
<evidence type="ECO:0000256" key="1">
    <source>
        <dbReference type="SAM" id="Phobius"/>
    </source>
</evidence>
<keyword evidence="1" id="KW-1133">Transmembrane helix</keyword>
<protein>
    <submittedName>
        <fullName evidence="2">Putative MFS/sugar transport protein</fullName>
    </submittedName>
</protein>
<feature type="transmembrane region" description="Helical" evidence="1">
    <location>
        <begin position="286"/>
        <end position="305"/>
    </location>
</feature>
<keyword evidence="1" id="KW-0812">Transmembrane</keyword>
<reference evidence="3" key="1">
    <citation type="submission" date="2016-07" db="EMBL/GenBank/DDBJ databases">
        <authorList>
            <person name="Florea S."/>
            <person name="Webb J.S."/>
            <person name="Jaromczyk J."/>
            <person name="Schardl C.L."/>
        </authorList>
    </citation>
    <scope>NUCLEOTIDE SEQUENCE [LARGE SCALE GENOMIC DNA]</scope>
</reference>
<feature type="transmembrane region" description="Helical" evidence="1">
    <location>
        <begin position="221"/>
        <end position="240"/>
    </location>
</feature>
<accession>A0A1M4J432</accession>
<name>A0A1M4J432_9XANT</name>
<dbReference type="RefSeq" id="WP_009595935.1">
    <property type="nucleotide sequence ID" value="NZ_CP076257.1"/>
</dbReference>
<feature type="transmembrane region" description="Helical" evidence="1">
    <location>
        <begin position="311"/>
        <end position="333"/>
    </location>
</feature>
<evidence type="ECO:0000313" key="3">
    <source>
        <dbReference type="Proteomes" id="UP000184997"/>
    </source>
</evidence>
<dbReference type="Proteomes" id="UP000184997">
    <property type="component" value="Unassembled WGS sequence"/>
</dbReference>
<organism evidence="2 3">
    <name type="scientific">Xanthomonas graminis pv. graminis</name>
    <dbReference type="NCBI Taxonomy" id="134874"/>
    <lineage>
        <taxon>Bacteria</taxon>
        <taxon>Pseudomonadati</taxon>
        <taxon>Pseudomonadota</taxon>
        <taxon>Gammaproteobacteria</taxon>
        <taxon>Lysobacterales</taxon>
        <taxon>Lysobacteraceae</taxon>
        <taxon>Xanthomonas</taxon>
        <taxon>Xanthomonas translucens group</taxon>
        <taxon>Xanthomonas graminis</taxon>
    </lineage>
</organism>
<dbReference type="EMBL" id="FLUK01000044">
    <property type="protein sequence ID" value="SBV86508.1"/>
    <property type="molecule type" value="Genomic_DNA"/>
</dbReference>
<keyword evidence="1" id="KW-0472">Membrane</keyword>
<dbReference type="AlphaFoldDB" id="A0A1M4J432"/>
<keyword evidence="2" id="KW-0813">Transport</keyword>
<feature type="transmembrane region" description="Helical" evidence="1">
    <location>
        <begin position="260"/>
        <end position="279"/>
    </location>
</feature>
<dbReference type="InterPro" id="IPR036259">
    <property type="entry name" value="MFS_trans_sf"/>
</dbReference>
<evidence type="ECO:0000313" key="2">
    <source>
        <dbReference type="EMBL" id="SBV86508.1"/>
    </source>
</evidence>
<feature type="transmembrane region" description="Helical" evidence="1">
    <location>
        <begin position="173"/>
        <end position="191"/>
    </location>
</feature>